<dbReference type="EMBL" id="CAWUON010000139">
    <property type="protein sequence ID" value="CAK7274334.1"/>
    <property type="molecule type" value="Genomic_DNA"/>
</dbReference>
<dbReference type="SMART" id="SM00543">
    <property type="entry name" value="MIF4G"/>
    <property type="match status" value="1"/>
</dbReference>
<dbReference type="Proteomes" id="UP001642502">
    <property type="component" value="Unassembled WGS sequence"/>
</dbReference>
<evidence type="ECO:0000256" key="2">
    <source>
        <dbReference type="ARBA" id="ARBA00006856"/>
    </source>
</evidence>
<comment type="subcellular location">
    <subcellularLocation>
        <location evidence="1">Nucleus</location>
        <location evidence="1">Nucleolus</location>
    </subcellularLocation>
</comment>
<feature type="compositionally biased region" description="Low complexity" evidence="4">
    <location>
        <begin position="181"/>
        <end position="192"/>
    </location>
</feature>
<feature type="compositionally biased region" description="Acidic residues" evidence="4">
    <location>
        <begin position="233"/>
        <end position="267"/>
    </location>
</feature>
<feature type="compositionally biased region" description="Polar residues" evidence="4">
    <location>
        <begin position="45"/>
        <end position="55"/>
    </location>
</feature>
<keyword evidence="3" id="KW-0539">Nucleus</keyword>
<comment type="similarity">
    <text evidence="2">Belongs to the CWC22 family.</text>
</comment>
<evidence type="ECO:0000256" key="1">
    <source>
        <dbReference type="ARBA" id="ARBA00004604"/>
    </source>
</evidence>
<feature type="compositionally biased region" description="Basic and acidic residues" evidence="4">
    <location>
        <begin position="73"/>
        <end position="88"/>
    </location>
</feature>
<feature type="region of interest" description="Disordered" evidence="4">
    <location>
        <begin position="1"/>
        <end position="142"/>
    </location>
</feature>
<dbReference type="PANTHER" id="PTHR18034">
    <property type="entry name" value="CELL CYCLE CONTROL PROTEIN CWF22-RELATED"/>
    <property type="match status" value="1"/>
</dbReference>
<keyword evidence="7" id="KW-1185">Reference proteome</keyword>
<dbReference type="PANTHER" id="PTHR18034:SF4">
    <property type="entry name" value="NUCLEOLAR MIF4G DOMAIN-CONTAINING PROTEIN 1"/>
    <property type="match status" value="1"/>
</dbReference>
<evidence type="ECO:0000256" key="3">
    <source>
        <dbReference type="ARBA" id="ARBA00023242"/>
    </source>
</evidence>
<sequence>MAPSRAAGPSLSAGLLKQLGIEPQGASSRVGRQKHSRYGQRRDSGSNYGQQQRSGRVQKPSVMSRPTQQPHRSKPDKPDTRQTEDKAKNLRVVNPELEDDSVDEDDFDSFSDEDTPSSQHEADVSAVEEGSHATVAGSSKISRRMREQLEHDDAEIAELERKLGMKGRKNLPQLFKDEGLGDLLESLSGPGSEDAETLLKKKRKNEAEEWLRSKRRKAMGLGNETAVHAADSASDDCDNDDEDSDIFDDSEAESADFEGFNTDEEVDSERHQSPNNESQQPKRVRENPYVAPVTASSASQKYVPPALRKAQQATDPESEVVARVRRQAHHLIARLSDANLLTILGDVEKMYLDNPRQYVTDAVTDKLLEQVQTAGALSNNVTVLIAGFATAIYMVKGTDFGANFIQQNATLFKTHYSALTELEANSTPDRQKTSWTPSSKIAINLLSLMAELCNFRMIGPNLIYDYVQMLLTKLTETNTELLLRVFEICGRRLHQEDPRALKNVVSLIQPAVLAAGGEEKLSVRTKHMIDRISEIRKSDKKKQRDAENSGFGHAERIRKVLGNLPTSRKLEATGPLRVSLADMEKADKRGKWWLVGASWAGRDGQTEEEDAATKGKAGAGAGAGDVTIVKRNHQTSTGDDGKDDVIGSWGDDIADVDELDLLAREQGMNTNARRSIFVALLSAADSKDAHARLLRLGLNKYEKREIANVLIRCVGSEQHYNRYYALVARQVCSTDRRMAWVVQASVWKLFRRMGEPMFGELPEDGEPDEEDEATDLRRVINTAKLCGFLIACGSLNLEILKCLNLMRLQTKTRVFVEVLLLSFFEEAQKLDKTGGSSSSSSLIRRRFGAASESNDLRRGLQYFIEKVVQTSKLVEAHQVKDIVKLCNRAQKALRDTRD</sequence>
<comment type="caution">
    <text evidence="6">The sequence shown here is derived from an EMBL/GenBank/DDBJ whole genome shotgun (WGS) entry which is preliminary data.</text>
</comment>
<dbReference type="Pfam" id="PF02854">
    <property type="entry name" value="MIF4G"/>
    <property type="match status" value="1"/>
</dbReference>
<evidence type="ECO:0000256" key="4">
    <source>
        <dbReference type="SAM" id="MobiDB-lite"/>
    </source>
</evidence>
<proteinExistence type="inferred from homology"/>
<evidence type="ECO:0000259" key="5">
    <source>
        <dbReference type="PROSITE" id="PS51366"/>
    </source>
</evidence>
<dbReference type="Pfam" id="PF02847">
    <property type="entry name" value="MA3"/>
    <property type="match status" value="1"/>
</dbReference>
<name>A0ABP0E2I0_9PEZI</name>
<dbReference type="InterPro" id="IPR050781">
    <property type="entry name" value="CWC22_splicing_factor"/>
</dbReference>
<organism evidence="6 7">
    <name type="scientific">Sporothrix epigloea</name>
    <dbReference type="NCBI Taxonomy" id="1892477"/>
    <lineage>
        <taxon>Eukaryota</taxon>
        <taxon>Fungi</taxon>
        <taxon>Dikarya</taxon>
        <taxon>Ascomycota</taxon>
        <taxon>Pezizomycotina</taxon>
        <taxon>Sordariomycetes</taxon>
        <taxon>Sordariomycetidae</taxon>
        <taxon>Ophiostomatales</taxon>
        <taxon>Ophiostomataceae</taxon>
        <taxon>Sporothrix</taxon>
    </lineage>
</organism>
<dbReference type="InterPro" id="IPR003890">
    <property type="entry name" value="MIF4G-like_typ-3"/>
</dbReference>
<dbReference type="Gene3D" id="1.25.40.180">
    <property type="match status" value="1"/>
</dbReference>
<dbReference type="PROSITE" id="PS51366">
    <property type="entry name" value="MI"/>
    <property type="match status" value="1"/>
</dbReference>
<dbReference type="SUPFAM" id="SSF48371">
    <property type="entry name" value="ARM repeat"/>
    <property type="match status" value="1"/>
</dbReference>
<feature type="domain" description="MI" evidence="5">
    <location>
        <begin position="671"/>
        <end position="805"/>
    </location>
</feature>
<evidence type="ECO:0000313" key="7">
    <source>
        <dbReference type="Proteomes" id="UP001642502"/>
    </source>
</evidence>
<dbReference type="InterPro" id="IPR003891">
    <property type="entry name" value="Initiation_fac_eIF4g_MI"/>
</dbReference>
<accession>A0ABP0E2I0</accession>
<reference evidence="6 7" key="1">
    <citation type="submission" date="2024-01" db="EMBL/GenBank/DDBJ databases">
        <authorList>
            <person name="Allen C."/>
            <person name="Tagirdzhanova G."/>
        </authorList>
    </citation>
    <scope>NUCLEOTIDE SEQUENCE [LARGE SCALE GENOMIC DNA]</scope>
    <source>
        <strain evidence="6 7">CBS 119000</strain>
    </source>
</reference>
<gene>
    <name evidence="6" type="primary">SGD1</name>
    <name evidence="6" type="ORF">SEPCBS119000_006115</name>
</gene>
<protein>
    <submittedName>
        <fullName evidence="6">Suppressor of glycerol defect</fullName>
    </submittedName>
</protein>
<dbReference type="InterPro" id="IPR016024">
    <property type="entry name" value="ARM-type_fold"/>
</dbReference>
<feature type="region of interest" description="Disordered" evidence="4">
    <location>
        <begin position="181"/>
        <end position="304"/>
    </location>
</feature>
<feature type="compositionally biased region" description="Acidic residues" evidence="4">
    <location>
        <begin position="96"/>
        <end position="115"/>
    </location>
</feature>
<evidence type="ECO:0000313" key="6">
    <source>
        <dbReference type="EMBL" id="CAK7274334.1"/>
    </source>
</evidence>